<protein>
    <submittedName>
        <fullName evidence="1">Uncharacterized protein</fullName>
    </submittedName>
</protein>
<comment type="caution">
    <text evidence="1">The sequence shown here is derived from an EMBL/GenBank/DDBJ whole genome shotgun (WGS) entry which is preliminary data.</text>
</comment>
<keyword evidence="2" id="KW-1185">Reference proteome</keyword>
<evidence type="ECO:0000313" key="1">
    <source>
        <dbReference type="EMBL" id="EGG29493.1"/>
    </source>
</evidence>
<dbReference type="RefSeq" id="WP_009575918.1">
    <property type="nucleotide sequence ID" value="NZ_AEIG01000048.1"/>
</dbReference>
<gene>
    <name evidence="1" type="ORF">IMCC3088_1687</name>
</gene>
<name>F3L2C0_9GAMM</name>
<dbReference type="Proteomes" id="UP000005615">
    <property type="component" value="Unassembled WGS sequence"/>
</dbReference>
<accession>F3L2C0</accession>
<proteinExistence type="predicted"/>
<dbReference type="EMBL" id="AEIG01000048">
    <property type="protein sequence ID" value="EGG29493.1"/>
    <property type="molecule type" value="Genomic_DNA"/>
</dbReference>
<sequence>MKNDCPTCRIIRNFLFLAAPMILILAINNNRPEAKAFALTIPLGIDLIDVVSYGSLLLLCVVVAYRYYQEFYKPKQDEKKRRALADDAQRADDDETQ</sequence>
<reference evidence="1 2" key="1">
    <citation type="journal article" date="2011" name="J. Bacteriol.">
        <title>Genome sequence of strain IMCC3088, a proteorhodopsin-containing marine bacterium belonging to the OM60/NOR5 clade.</title>
        <authorList>
            <person name="Jang Y."/>
            <person name="Oh H.M."/>
            <person name="Kang I."/>
            <person name="Lee K."/>
            <person name="Yang S.J."/>
            <person name="Cho J.C."/>
        </authorList>
    </citation>
    <scope>NUCLEOTIDE SEQUENCE [LARGE SCALE GENOMIC DNA]</scope>
    <source>
        <strain evidence="1 2">IMCC3088</strain>
    </source>
</reference>
<dbReference type="AlphaFoldDB" id="F3L2C0"/>
<organism evidence="1 2">
    <name type="scientific">Aequoribacter fuscus</name>
    <dbReference type="NCBI Taxonomy" id="2518989"/>
    <lineage>
        <taxon>Bacteria</taxon>
        <taxon>Pseudomonadati</taxon>
        <taxon>Pseudomonadota</taxon>
        <taxon>Gammaproteobacteria</taxon>
        <taxon>Cellvibrionales</taxon>
        <taxon>Halieaceae</taxon>
        <taxon>Aequoribacter</taxon>
    </lineage>
</organism>
<evidence type="ECO:0000313" key="2">
    <source>
        <dbReference type="Proteomes" id="UP000005615"/>
    </source>
</evidence>